<dbReference type="EC" id="6.3.3.2" evidence="4"/>
<dbReference type="Gene3D" id="3.40.50.10420">
    <property type="entry name" value="NagB/RpiA/CoA transferase-like"/>
    <property type="match status" value="1"/>
</dbReference>
<keyword evidence="4" id="KW-0479">Metal-binding</keyword>
<dbReference type="PIRSF" id="PIRSF006806">
    <property type="entry name" value="FTHF_cligase"/>
    <property type="match status" value="1"/>
</dbReference>
<accession>A0ABX8DCI6</accession>
<protein>
    <recommendedName>
        <fullName evidence="4">5-formyltetrahydrofolate cyclo-ligase</fullName>
        <ecNumber evidence="4">6.3.3.2</ecNumber>
    </recommendedName>
</protein>
<comment type="cofactor">
    <cofactor evidence="4">
        <name>Mg(2+)</name>
        <dbReference type="ChEBI" id="CHEBI:18420"/>
    </cofactor>
</comment>
<evidence type="ECO:0000256" key="3">
    <source>
        <dbReference type="ARBA" id="ARBA00022840"/>
    </source>
</evidence>
<keyword evidence="6" id="KW-1185">Reference proteome</keyword>
<dbReference type="SUPFAM" id="SSF100950">
    <property type="entry name" value="NagB/RpiA/CoA transferase-like"/>
    <property type="match status" value="1"/>
</dbReference>
<evidence type="ECO:0000256" key="2">
    <source>
        <dbReference type="ARBA" id="ARBA00022741"/>
    </source>
</evidence>
<keyword evidence="3 4" id="KW-0067">ATP-binding</keyword>
<dbReference type="InterPro" id="IPR024185">
    <property type="entry name" value="FTHF_cligase-like_sf"/>
</dbReference>
<keyword evidence="2 4" id="KW-0547">Nucleotide-binding</keyword>
<comment type="similarity">
    <text evidence="1 4">Belongs to the 5-formyltetrahydrofolate cyclo-ligase family.</text>
</comment>
<keyword evidence="5" id="KW-0436">Ligase</keyword>
<dbReference type="PANTHER" id="PTHR23407:SF1">
    <property type="entry name" value="5-FORMYLTETRAHYDROFOLATE CYCLO-LIGASE"/>
    <property type="match status" value="1"/>
</dbReference>
<evidence type="ECO:0000313" key="6">
    <source>
        <dbReference type="Proteomes" id="UP000676428"/>
    </source>
</evidence>
<evidence type="ECO:0000256" key="4">
    <source>
        <dbReference type="RuleBase" id="RU361279"/>
    </source>
</evidence>
<dbReference type="Pfam" id="PF01812">
    <property type="entry name" value="5-FTHF_cyc-lig"/>
    <property type="match status" value="1"/>
</dbReference>
<proteinExistence type="inferred from homology"/>
<dbReference type="NCBIfam" id="TIGR02727">
    <property type="entry name" value="MTHFS_bact"/>
    <property type="match status" value="1"/>
</dbReference>
<dbReference type="RefSeq" id="WP_213681098.1">
    <property type="nucleotide sequence ID" value="NZ_CP074572.1"/>
</dbReference>
<dbReference type="Proteomes" id="UP000676428">
    <property type="component" value="Chromosome"/>
</dbReference>
<dbReference type="EMBL" id="CP074572">
    <property type="protein sequence ID" value="QVK22444.1"/>
    <property type="molecule type" value="Genomic_DNA"/>
</dbReference>
<dbReference type="PANTHER" id="PTHR23407">
    <property type="entry name" value="ATPASE INHIBITOR/5-FORMYLTETRAHYDROFOLATE CYCLO-LIGASE"/>
    <property type="match status" value="1"/>
</dbReference>
<dbReference type="GO" id="GO:0030272">
    <property type="term" value="F:5-formyltetrahydrofolate cyclo-ligase activity"/>
    <property type="evidence" value="ECO:0007669"/>
    <property type="project" value="UniProtKB-EC"/>
</dbReference>
<reference evidence="5 6" key="1">
    <citation type="journal article" date="2012" name="Int. J. Syst. Evol. Microbiol.">
        <title>Shewanella dokdonensis sp. nov., isolated from seawater.</title>
        <authorList>
            <person name="Sung H.R."/>
            <person name="Yoon J.H."/>
            <person name="Ghim S.Y."/>
        </authorList>
    </citation>
    <scope>NUCLEOTIDE SEQUENCE [LARGE SCALE GENOMIC DNA]</scope>
    <source>
        <strain evidence="5 6">DSM 23626</strain>
    </source>
</reference>
<name>A0ABX8DCI6_9GAMM</name>
<evidence type="ECO:0000313" key="5">
    <source>
        <dbReference type="EMBL" id="QVK22444.1"/>
    </source>
</evidence>
<keyword evidence="4" id="KW-0460">Magnesium</keyword>
<gene>
    <name evidence="5" type="ORF">KHX94_13895</name>
</gene>
<dbReference type="InterPro" id="IPR002698">
    <property type="entry name" value="FTHF_cligase"/>
</dbReference>
<evidence type="ECO:0000256" key="1">
    <source>
        <dbReference type="ARBA" id="ARBA00010638"/>
    </source>
</evidence>
<dbReference type="InterPro" id="IPR037171">
    <property type="entry name" value="NagB/RpiA_transferase-like"/>
</dbReference>
<comment type="catalytic activity">
    <reaction evidence="4">
        <text>(6S)-5-formyl-5,6,7,8-tetrahydrofolate + ATP = (6R)-5,10-methenyltetrahydrofolate + ADP + phosphate</text>
        <dbReference type="Rhea" id="RHEA:10488"/>
        <dbReference type="ChEBI" id="CHEBI:30616"/>
        <dbReference type="ChEBI" id="CHEBI:43474"/>
        <dbReference type="ChEBI" id="CHEBI:57455"/>
        <dbReference type="ChEBI" id="CHEBI:57457"/>
        <dbReference type="ChEBI" id="CHEBI:456216"/>
        <dbReference type="EC" id="6.3.3.2"/>
    </reaction>
</comment>
<sequence length="224" mass="25409">MTSLPTAISHHAQHQDLWPERDEACLQLRRNIRKQRRALSHEFQQQAAAQAQQRLLQLLDELALSGRAVSTMSLYFSCDGELDTSALFTALWQRQIQTYLPVLHPFSPGNLLFLRYQADTPMFRNRFGIPEPRLDVRQLLLPSQLELLLTPLVAFDSKGNRIGMGGGYYDRTLANPQLQALAVGYAHDCQQVATLPLAPWDQQLPIIVTPTRLLDNRTPLLVDC</sequence>
<organism evidence="5 6">
    <name type="scientific">Shewanella dokdonensis</name>
    <dbReference type="NCBI Taxonomy" id="712036"/>
    <lineage>
        <taxon>Bacteria</taxon>
        <taxon>Pseudomonadati</taxon>
        <taxon>Pseudomonadota</taxon>
        <taxon>Gammaproteobacteria</taxon>
        <taxon>Alteromonadales</taxon>
        <taxon>Shewanellaceae</taxon>
        <taxon>Shewanella</taxon>
    </lineage>
</organism>